<sequence length="109" mass="12172">LRQSFVHPKKLEIRLIQFYFDKSHHGKMVSSVLSNASDVLCSLFSRHLAFDKFELIDGAVKGLIQGRETALKSLKVSLATVLNDHGIVDDLDSDVASKLFQRSGFVVIK</sequence>
<evidence type="ECO:0000313" key="2">
    <source>
        <dbReference type="Proteomes" id="UP001432322"/>
    </source>
</evidence>
<comment type="caution">
    <text evidence="1">The sequence shown here is derived from an EMBL/GenBank/DDBJ whole genome shotgun (WGS) entry which is preliminary data.</text>
</comment>
<reference evidence="1" key="1">
    <citation type="submission" date="2023-10" db="EMBL/GenBank/DDBJ databases">
        <title>Genome assembly of Pristionchus species.</title>
        <authorList>
            <person name="Yoshida K."/>
            <person name="Sommer R.J."/>
        </authorList>
    </citation>
    <scope>NUCLEOTIDE SEQUENCE</scope>
    <source>
        <strain evidence="1">RS5133</strain>
    </source>
</reference>
<protein>
    <submittedName>
        <fullName evidence="1">Uncharacterized protein</fullName>
    </submittedName>
</protein>
<evidence type="ECO:0000313" key="1">
    <source>
        <dbReference type="EMBL" id="GMT37302.1"/>
    </source>
</evidence>
<feature type="non-terminal residue" evidence="1">
    <location>
        <position position="109"/>
    </location>
</feature>
<keyword evidence="2" id="KW-1185">Reference proteome</keyword>
<dbReference type="AlphaFoldDB" id="A0AAV5X492"/>
<feature type="non-terminal residue" evidence="1">
    <location>
        <position position="1"/>
    </location>
</feature>
<dbReference type="Proteomes" id="UP001432322">
    <property type="component" value="Unassembled WGS sequence"/>
</dbReference>
<dbReference type="EMBL" id="BTSY01000098">
    <property type="protein sequence ID" value="GMT37302.1"/>
    <property type="molecule type" value="Genomic_DNA"/>
</dbReference>
<name>A0AAV5X492_9BILA</name>
<gene>
    <name evidence="1" type="ORF">PFISCL1PPCAC_28599</name>
</gene>
<organism evidence="1 2">
    <name type="scientific">Pristionchus fissidentatus</name>
    <dbReference type="NCBI Taxonomy" id="1538716"/>
    <lineage>
        <taxon>Eukaryota</taxon>
        <taxon>Metazoa</taxon>
        <taxon>Ecdysozoa</taxon>
        <taxon>Nematoda</taxon>
        <taxon>Chromadorea</taxon>
        <taxon>Rhabditida</taxon>
        <taxon>Rhabditina</taxon>
        <taxon>Diplogasteromorpha</taxon>
        <taxon>Diplogasteroidea</taxon>
        <taxon>Neodiplogasteridae</taxon>
        <taxon>Pristionchus</taxon>
    </lineage>
</organism>
<accession>A0AAV5X492</accession>
<proteinExistence type="predicted"/>